<proteinExistence type="inferred from homology"/>
<reference evidence="5" key="1">
    <citation type="journal article" date="2015" name="MBio">
        <title>Genome-Resolved Metagenomic Analysis Reveals Roles for Candidate Phyla and Other Microbial Community Members in Biogeochemical Transformations in Oil Reservoirs.</title>
        <authorList>
            <person name="Hu P."/>
            <person name="Tom L."/>
            <person name="Singh A."/>
            <person name="Thomas B.C."/>
            <person name="Baker B.J."/>
            <person name="Piceno Y.M."/>
            <person name="Andersen G.L."/>
            <person name="Banfield J.F."/>
        </authorList>
    </citation>
    <scope>NUCLEOTIDE SEQUENCE [LARGE SCALE GENOMIC DNA]</scope>
</reference>
<evidence type="ECO:0000259" key="3">
    <source>
        <dbReference type="PROSITE" id="PS51160"/>
    </source>
</evidence>
<dbReference type="EMBL" id="LGHB01000021">
    <property type="protein sequence ID" value="KUK96031.1"/>
    <property type="molecule type" value="Genomic_DNA"/>
</dbReference>
<dbReference type="Proteomes" id="UP000053961">
    <property type="component" value="Unassembled WGS sequence"/>
</dbReference>
<comment type="similarity">
    <text evidence="2">Belongs to the acylphosphatase family.</text>
</comment>
<dbReference type="InterPro" id="IPR001792">
    <property type="entry name" value="Acylphosphatase-like_dom"/>
</dbReference>
<dbReference type="PROSITE" id="PS51160">
    <property type="entry name" value="ACYLPHOSPHATASE_3"/>
    <property type="match status" value="1"/>
</dbReference>
<evidence type="ECO:0000256" key="2">
    <source>
        <dbReference type="RuleBase" id="RU004168"/>
    </source>
</evidence>
<comment type="catalytic activity">
    <reaction evidence="1">
        <text>an acyl phosphate + H2O = a carboxylate + phosphate + H(+)</text>
        <dbReference type="Rhea" id="RHEA:14965"/>
        <dbReference type="ChEBI" id="CHEBI:15377"/>
        <dbReference type="ChEBI" id="CHEBI:15378"/>
        <dbReference type="ChEBI" id="CHEBI:29067"/>
        <dbReference type="ChEBI" id="CHEBI:43474"/>
        <dbReference type="ChEBI" id="CHEBI:59918"/>
        <dbReference type="EC" id="3.6.1.7"/>
    </reaction>
</comment>
<evidence type="ECO:0000313" key="5">
    <source>
        <dbReference type="Proteomes" id="UP000053961"/>
    </source>
</evidence>
<feature type="domain" description="Acylphosphatase-like" evidence="3">
    <location>
        <begin position="2"/>
        <end position="96"/>
    </location>
</feature>
<evidence type="ECO:0000313" key="4">
    <source>
        <dbReference type="EMBL" id="KUK96031.1"/>
    </source>
</evidence>
<dbReference type="PATRIC" id="fig|301375.6.peg.498"/>
<organism evidence="4 5">
    <name type="scientific">Methanothrix harundinacea</name>
    <dbReference type="NCBI Taxonomy" id="301375"/>
    <lineage>
        <taxon>Archaea</taxon>
        <taxon>Methanobacteriati</taxon>
        <taxon>Methanobacteriota</taxon>
        <taxon>Stenosarchaea group</taxon>
        <taxon>Methanomicrobia</taxon>
        <taxon>Methanotrichales</taxon>
        <taxon>Methanotrichaceae</taxon>
        <taxon>Methanothrix</taxon>
    </lineage>
</organism>
<protein>
    <recommendedName>
        <fullName evidence="1">acylphosphatase</fullName>
        <ecNumber evidence="1">3.6.1.7</ecNumber>
    </recommendedName>
</protein>
<dbReference type="EC" id="3.6.1.7" evidence="1"/>
<keyword evidence="1" id="KW-0378">Hydrolase</keyword>
<dbReference type="Gene3D" id="3.30.70.100">
    <property type="match status" value="1"/>
</dbReference>
<dbReference type="GO" id="GO:0003998">
    <property type="term" value="F:acylphosphatase activity"/>
    <property type="evidence" value="ECO:0007669"/>
    <property type="project" value="UniProtKB-EC"/>
</dbReference>
<dbReference type="AlphaFoldDB" id="A0A101IIT7"/>
<dbReference type="SUPFAM" id="SSF54975">
    <property type="entry name" value="Acylphosphatase/BLUF domain-like"/>
    <property type="match status" value="1"/>
</dbReference>
<feature type="active site" evidence="1">
    <location>
        <position position="18"/>
    </location>
</feature>
<dbReference type="Pfam" id="PF00708">
    <property type="entry name" value="Acylphosphatase"/>
    <property type="match status" value="1"/>
</dbReference>
<gene>
    <name evidence="4" type="ORF">XE07_1386</name>
</gene>
<evidence type="ECO:0000256" key="1">
    <source>
        <dbReference type="PROSITE-ProRule" id="PRU00520"/>
    </source>
</evidence>
<feature type="active site" evidence="1">
    <location>
        <position position="37"/>
    </location>
</feature>
<dbReference type="InterPro" id="IPR036046">
    <property type="entry name" value="Acylphosphatase-like_dom_sf"/>
</dbReference>
<sequence length="183" mass="20835">MKIKAVITGSMVQGVGYRVFLMHEAVAQGIERFTAMNVSDDMVVVLAEADETTISNFKEFISTRRPEHAQVSEVRIEDFLGRVMTLQEATILNTVEQMNKAIHKAIPILVSMDGRMARMDEKMGRMDEKMGRMDEKMDRMVEKQDETVDQVRGLREDLGTIHAERMERMERDIAAIKAKIGLS</sequence>
<name>A0A101IIT7_9EURY</name>
<comment type="caution">
    <text evidence="4">The sequence shown here is derived from an EMBL/GenBank/DDBJ whole genome shotgun (WGS) entry which is preliminary data.</text>
</comment>
<accession>A0A101IIT7</accession>